<gene>
    <name evidence="1" type="ORF">HYPSUDRAFT_49968</name>
</gene>
<evidence type="ECO:0000313" key="2">
    <source>
        <dbReference type="Proteomes" id="UP000054270"/>
    </source>
</evidence>
<evidence type="ECO:0000313" key="1">
    <source>
        <dbReference type="EMBL" id="KJA13247.1"/>
    </source>
</evidence>
<protein>
    <submittedName>
        <fullName evidence="1">Uncharacterized protein</fullName>
    </submittedName>
</protein>
<name>A0A0D2KFR3_HYPSF</name>
<organism evidence="1 2">
    <name type="scientific">Hypholoma sublateritium (strain FD-334 SS-4)</name>
    <dbReference type="NCBI Taxonomy" id="945553"/>
    <lineage>
        <taxon>Eukaryota</taxon>
        <taxon>Fungi</taxon>
        <taxon>Dikarya</taxon>
        <taxon>Basidiomycota</taxon>
        <taxon>Agaricomycotina</taxon>
        <taxon>Agaricomycetes</taxon>
        <taxon>Agaricomycetidae</taxon>
        <taxon>Agaricales</taxon>
        <taxon>Agaricineae</taxon>
        <taxon>Strophariaceae</taxon>
        <taxon>Hypholoma</taxon>
    </lineage>
</organism>
<keyword evidence="2" id="KW-1185">Reference proteome</keyword>
<proteinExistence type="predicted"/>
<reference evidence="2" key="1">
    <citation type="submission" date="2014-04" db="EMBL/GenBank/DDBJ databases">
        <title>Evolutionary Origins and Diversification of the Mycorrhizal Mutualists.</title>
        <authorList>
            <consortium name="DOE Joint Genome Institute"/>
            <consortium name="Mycorrhizal Genomics Consortium"/>
            <person name="Kohler A."/>
            <person name="Kuo A."/>
            <person name="Nagy L.G."/>
            <person name="Floudas D."/>
            <person name="Copeland A."/>
            <person name="Barry K.W."/>
            <person name="Cichocki N."/>
            <person name="Veneault-Fourrey C."/>
            <person name="LaButti K."/>
            <person name="Lindquist E.A."/>
            <person name="Lipzen A."/>
            <person name="Lundell T."/>
            <person name="Morin E."/>
            <person name="Murat C."/>
            <person name="Riley R."/>
            <person name="Ohm R."/>
            <person name="Sun H."/>
            <person name="Tunlid A."/>
            <person name="Henrissat B."/>
            <person name="Grigoriev I.V."/>
            <person name="Hibbett D.S."/>
            <person name="Martin F."/>
        </authorList>
    </citation>
    <scope>NUCLEOTIDE SEQUENCE [LARGE SCALE GENOMIC DNA]</scope>
    <source>
        <strain evidence="2">FD-334 SS-4</strain>
    </source>
</reference>
<accession>A0A0D2KFR3</accession>
<dbReference type="Proteomes" id="UP000054270">
    <property type="component" value="Unassembled WGS sequence"/>
</dbReference>
<dbReference type="EMBL" id="KN817764">
    <property type="protein sequence ID" value="KJA13247.1"/>
    <property type="molecule type" value="Genomic_DNA"/>
</dbReference>
<dbReference type="AlphaFoldDB" id="A0A0D2KFR3"/>
<sequence>MVYHWILYSTTHTAQTARAITVSAAGLAARAPPLVIVKDGARTAENVSVLDTTNGPPDCTATLTHVACAPAAPVHTISSSTTCTPPAPGSVTVVASDWLNREASSANVLTMVVGVLMRLVSVDVPFTSASTVMTMVSAYTVSPSACTLREVIPAMDADITSVGIGGPVSVVVSWE</sequence>